<evidence type="ECO:0008006" key="4">
    <source>
        <dbReference type="Google" id="ProtNLM"/>
    </source>
</evidence>
<organism evidence="2 3">
    <name type="scientific">Aquirufa avitistagni</name>
    <dbReference type="NCBI Taxonomy" id="3104728"/>
    <lineage>
        <taxon>Bacteria</taxon>
        <taxon>Pseudomonadati</taxon>
        <taxon>Bacteroidota</taxon>
        <taxon>Cytophagia</taxon>
        <taxon>Cytophagales</taxon>
        <taxon>Flectobacillaceae</taxon>
        <taxon>Aquirufa</taxon>
    </lineage>
</organism>
<dbReference type="Proteomes" id="UP001598138">
    <property type="component" value="Unassembled WGS sequence"/>
</dbReference>
<proteinExistence type="predicted"/>
<feature type="chain" id="PRO_5045340656" description="DUF3347 domain-containing protein" evidence="1">
    <location>
        <begin position="24"/>
        <end position="157"/>
    </location>
</feature>
<reference evidence="2 3" key="1">
    <citation type="submission" date="2024-03" db="EMBL/GenBank/DDBJ databases">
        <title>Aquirufa genome sequencing.</title>
        <authorList>
            <person name="Pitt A."/>
            <person name="Hahn M.W."/>
        </authorList>
    </citation>
    <scope>NUCLEOTIDE SEQUENCE [LARGE SCALE GENOMIC DNA]</scope>
    <source>
        <strain evidence="2 3">OSTEICH-129V</strain>
    </source>
</reference>
<gene>
    <name evidence="2" type="ORF">U0R10_02785</name>
</gene>
<protein>
    <recommendedName>
        <fullName evidence="4">DUF3347 domain-containing protein</fullName>
    </recommendedName>
</protein>
<keyword evidence="1" id="KW-0732">Signal</keyword>
<keyword evidence="3" id="KW-1185">Reference proteome</keyword>
<evidence type="ECO:0000256" key="1">
    <source>
        <dbReference type="SAM" id="SignalP"/>
    </source>
</evidence>
<dbReference type="RefSeq" id="WP_377982264.1">
    <property type="nucleotide sequence ID" value="NZ_JBBKXZ010000001.1"/>
</dbReference>
<name>A0ABW6D9E5_9BACT</name>
<comment type="caution">
    <text evidence="2">The sequence shown here is derived from an EMBL/GenBank/DDBJ whole genome shotgun (WGS) entry which is preliminary data.</text>
</comment>
<evidence type="ECO:0000313" key="3">
    <source>
        <dbReference type="Proteomes" id="UP001598138"/>
    </source>
</evidence>
<dbReference type="EMBL" id="JBBKXZ010000001">
    <property type="protein sequence ID" value="MFD3393539.1"/>
    <property type="molecule type" value="Genomic_DNA"/>
</dbReference>
<accession>A0ABW6D9E5</accession>
<evidence type="ECO:0000313" key="2">
    <source>
        <dbReference type="EMBL" id="MFD3393539.1"/>
    </source>
</evidence>
<sequence>MKKQILMIGVLVGLNLIATAAKANGTTSTVDVSTTGLSIKKETLSEVIQNLIKKDYAGASASSTASLTISILENYQNNQSAYLKATKAEQALFNETVKSIVNQASTSEKTSNWIKEINKSAKAINTIWAVLGTEPKIEADLNTISEQNEDLVVVFQN</sequence>
<feature type="signal peptide" evidence="1">
    <location>
        <begin position="1"/>
        <end position="23"/>
    </location>
</feature>